<dbReference type="SUPFAM" id="SSF56112">
    <property type="entry name" value="Protein kinase-like (PK-like)"/>
    <property type="match status" value="1"/>
</dbReference>
<dbReference type="STRING" id="1348612.A0A397JBD1"/>
<proteinExistence type="predicted"/>
<dbReference type="GO" id="GO:0005524">
    <property type="term" value="F:ATP binding"/>
    <property type="evidence" value="ECO:0007669"/>
    <property type="project" value="UniProtKB-KW"/>
</dbReference>
<dbReference type="PANTHER" id="PTHR44329">
    <property type="entry name" value="SERINE/THREONINE-PROTEIN KINASE TNNI3K-RELATED"/>
    <property type="match status" value="1"/>
</dbReference>
<dbReference type="AlphaFoldDB" id="A0A397JBD1"/>
<evidence type="ECO:0000313" key="7">
    <source>
        <dbReference type="Proteomes" id="UP000266861"/>
    </source>
</evidence>
<sequence length="428" mass="50809">MIQNDPTLTEREKKFLLYELLKKSDPYKIGDNSAKKQKCSNCQNFHQATRYCEFCIRKYLENNFKNWTSGNNEIDKLIQECQKKTVSPDAVIEWISYDQFENVKYLKDGGYATIFTAIFKCGSYNKWNSKKQKLQRLKEHKVILKRLNYSNSNNLKWFQEVTFNFTIDSVGATLVRCWGLTKDPITNDYMLVLDHYDSDLRNFLERYHRSLSLIQKYNIVFDISCSLDKLHQKDVVHRDLHSGNILYNEDVFVWHISDLGMSGPVDKPLNNIYGNMPYMAPEFLENGTYTIKSDIYSLGILMWEIETGESPFWEQEHDLDLAFAITKGYRPKLHKEIPKEYSDLMKQCWDTDPNNRPDTLTIQKKIRSLTISLYNEMDKQRGYNEMDKQDYNEMDKQRGLESRIMNFFRSIKKRENKPRNATKSQIYF</sequence>
<dbReference type="Pfam" id="PF07714">
    <property type="entry name" value="PK_Tyr_Ser-Thr"/>
    <property type="match status" value="1"/>
</dbReference>
<dbReference type="GO" id="GO:0004674">
    <property type="term" value="F:protein serine/threonine kinase activity"/>
    <property type="evidence" value="ECO:0007669"/>
    <property type="project" value="TreeGrafter"/>
</dbReference>
<dbReference type="PRINTS" id="PR00109">
    <property type="entry name" value="TYRKINASE"/>
</dbReference>
<dbReference type="PANTHER" id="PTHR44329:SF288">
    <property type="entry name" value="MITOGEN-ACTIVATED PROTEIN KINASE KINASE KINASE 20"/>
    <property type="match status" value="1"/>
</dbReference>
<evidence type="ECO:0000313" key="6">
    <source>
        <dbReference type="EMBL" id="RHZ84402.1"/>
    </source>
</evidence>
<evidence type="ECO:0000256" key="4">
    <source>
        <dbReference type="ARBA" id="ARBA00022840"/>
    </source>
</evidence>
<keyword evidence="2" id="KW-0547">Nucleotide-binding</keyword>
<evidence type="ECO:0000256" key="3">
    <source>
        <dbReference type="ARBA" id="ARBA00022777"/>
    </source>
</evidence>
<keyword evidence="7" id="KW-1185">Reference proteome</keyword>
<evidence type="ECO:0000259" key="5">
    <source>
        <dbReference type="PROSITE" id="PS50011"/>
    </source>
</evidence>
<comment type="caution">
    <text evidence="6">The sequence shown here is derived from an EMBL/GenBank/DDBJ whole genome shotgun (WGS) entry which is preliminary data.</text>
</comment>
<keyword evidence="3" id="KW-0418">Kinase</keyword>
<dbReference type="InterPro" id="IPR011009">
    <property type="entry name" value="Kinase-like_dom_sf"/>
</dbReference>
<accession>A0A397JBD1</accession>
<dbReference type="InterPro" id="IPR051681">
    <property type="entry name" value="Ser/Thr_Kinases-Pseudokinases"/>
</dbReference>
<dbReference type="InterPro" id="IPR001245">
    <property type="entry name" value="Ser-Thr/Tyr_kinase_cat_dom"/>
</dbReference>
<evidence type="ECO:0000256" key="1">
    <source>
        <dbReference type="ARBA" id="ARBA00022679"/>
    </source>
</evidence>
<dbReference type="OrthoDB" id="2380616at2759"/>
<dbReference type="Proteomes" id="UP000266861">
    <property type="component" value="Unassembled WGS sequence"/>
</dbReference>
<reference evidence="6 7" key="1">
    <citation type="submission" date="2018-08" db="EMBL/GenBank/DDBJ databases">
        <title>Genome and evolution of the arbuscular mycorrhizal fungus Diversispora epigaea (formerly Glomus versiforme) and its bacterial endosymbionts.</title>
        <authorList>
            <person name="Sun X."/>
            <person name="Fei Z."/>
            <person name="Harrison M."/>
        </authorList>
    </citation>
    <scope>NUCLEOTIDE SEQUENCE [LARGE SCALE GENOMIC DNA]</scope>
    <source>
        <strain evidence="6 7">IT104</strain>
    </source>
</reference>
<keyword evidence="1" id="KW-0808">Transferase</keyword>
<name>A0A397JBD1_9GLOM</name>
<evidence type="ECO:0000256" key="2">
    <source>
        <dbReference type="ARBA" id="ARBA00022741"/>
    </source>
</evidence>
<dbReference type="Gene3D" id="1.10.510.10">
    <property type="entry name" value="Transferase(Phosphotransferase) domain 1"/>
    <property type="match status" value="1"/>
</dbReference>
<dbReference type="EMBL" id="PQFF01000078">
    <property type="protein sequence ID" value="RHZ84402.1"/>
    <property type="molecule type" value="Genomic_DNA"/>
</dbReference>
<gene>
    <name evidence="6" type="ORF">Glove_82g63</name>
</gene>
<organism evidence="6 7">
    <name type="scientific">Diversispora epigaea</name>
    <dbReference type="NCBI Taxonomy" id="1348612"/>
    <lineage>
        <taxon>Eukaryota</taxon>
        <taxon>Fungi</taxon>
        <taxon>Fungi incertae sedis</taxon>
        <taxon>Mucoromycota</taxon>
        <taxon>Glomeromycotina</taxon>
        <taxon>Glomeromycetes</taxon>
        <taxon>Diversisporales</taxon>
        <taxon>Diversisporaceae</taxon>
        <taxon>Diversispora</taxon>
    </lineage>
</organism>
<keyword evidence="4" id="KW-0067">ATP-binding</keyword>
<protein>
    <recommendedName>
        <fullName evidence="5">Protein kinase domain-containing protein</fullName>
    </recommendedName>
</protein>
<dbReference type="PROSITE" id="PS50011">
    <property type="entry name" value="PROTEIN_KINASE_DOM"/>
    <property type="match status" value="1"/>
</dbReference>
<feature type="domain" description="Protein kinase" evidence="5">
    <location>
        <begin position="100"/>
        <end position="371"/>
    </location>
</feature>
<dbReference type="InterPro" id="IPR000719">
    <property type="entry name" value="Prot_kinase_dom"/>
</dbReference>